<feature type="transmembrane region" description="Helical" evidence="5">
    <location>
        <begin position="55"/>
        <end position="78"/>
    </location>
</feature>
<keyword evidence="2 5" id="KW-0812">Transmembrane</keyword>
<evidence type="ECO:0000259" key="6">
    <source>
        <dbReference type="Pfam" id="PF00916"/>
    </source>
</evidence>
<comment type="subcellular location">
    <subcellularLocation>
        <location evidence="1">Membrane</location>
        <topology evidence="1">Multi-pass membrane protein</topology>
    </subcellularLocation>
</comment>
<name>A0A813JA05_POLGL</name>
<evidence type="ECO:0000256" key="1">
    <source>
        <dbReference type="ARBA" id="ARBA00004141"/>
    </source>
</evidence>
<proteinExistence type="predicted"/>
<feature type="non-terminal residue" evidence="7">
    <location>
        <position position="245"/>
    </location>
</feature>
<comment type="caution">
    <text evidence="7">The sequence shown here is derived from an EMBL/GenBank/DDBJ whole genome shotgun (WGS) entry which is preliminary data.</text>
</comment>
<dbReference type="PANTHER" id="PTHR11814">
    <property type="entry name" value="SULFATE TRANSPORTER"/>
    <property type="match status" value="1"/>
</dbReference>
<dbReference type="InterPro" id="IPR001902">
    <property type="entry name" value="SLC26A/SulP_fam"/>
</dbReference>
<feature type="non-terminal residue" evidence="7">
    <location>
        <position position="1"/>
    </location>
</feature>
<evidence type="ECO:0000313" key="7">
    <source>
        <dbReference type="EMBL" id="CAE8677104.1"/>
    </source>
</evidence>
<evidence type="ECO:0000256" key="4">
    <source>
        <dbReference type="ARBA" id="ARBA00023136"/>
    </source>
</evidence>
<feature type="transmembrane region" description="Helical" evidence="5">
    <location>
        <begin position="14"/>
        <end position="34"/>
    </location>
</feature>
<dbReference type="GO" id="GO:0055085">
    <property type="term" value="P:transmembrane transport"/>
    <property type="evidence" value="ECO:0007669"/>
    <property type="project" value="InterPro"/>
</dbReference>
<feature type="domain" description="SLC26A/SulP transporter" evidence="6">
    <location>
        <begin position="14"/>
        <end position="235"/>
    </location>
</feature>
<reference evidence="7" key="1">
    <citation type="submission" date="2021-02" db="EMBL/GenBank/DDBJ databases">
        <authorList>
            <person name="Dougan E. K."/>
            <person name="Rhodes N."/>
            <person name="Thang M."/>
            <person name="Chan C."/>
        </authorList>
    </citation>
    <scope>NUCLEOTIDE SEQUENCE</scope>
</reference>
<accession>A0A813JA05</accession>
<feature type="transmembrane region" description="Helical" evidence="5">
    <location>
        <begin position="219"/>
        <end position="237"/>
    </location>
</feature>
<feature type="transmembrane region" description="Helical" evidence="5">
    <location>
        <begin position="98"/>
        <end position="118"/>
    </location>
</feature>
<gene>
    <name evidence="7" type="ORF">PGLA2088_LOCUS20191</name>
</gene>
<organism evidence="7 8">
    <name type="scientific">Polarella glacialis</name>
    <name type="common">Dinoflagellate</name>
    <dbReference type="NCBI Taxonomy" id="89957"/>
    <lineage>
        <taxon>Eukaryota</taxon>
        <taxon>Sar</taxon>
        <taxon>Alveolata</taxon>
        <taxon>Dinophyceae</taxon>
        <taxon>Suessiales</taxon>
        <taxon>Suessiaceae</taxon>
        <taxon>Polarella</taxon>
    </lineage>
</organism>
<keyword evidence="4 5" id="KW-0472">Membrane</keyword>
<dbReference type="GO" id="GO:0016020">
    <property type="term" value="C:membrane"/>
    <property type="evidence" value="ECO:0007669"/>
    <property type="project" value="UniProtKB-SubCell"/>
</dbReference>
<evidence type="ECO:0000256" key="2">
    <source>
        <dbReference type="ARBA" id="ARBA00022692"/>
    </source>
</evidence>
<feature type="transmembrane region" description="Helical" evidence="5">
    <location>
        <begin position="125"/>
        <end position="142"/>
    </location>
</feature>
<dbReference type="AlphaFoldDB" id="A0A813JA05"/>
<dbReference type="InterPro" id="IPR011547">
    <property type="entry name" value="SLC26A/SulP_dom"/>
</dbReference>
<evidence type="ECO:0000313" key="8">
    <source>
        <dbReference type="Proteomes" id="UP000626109"/>
    </source>
</evidence>
<sequence>VLGWLPHYDVRNDFFYDFVGGATIALICLVQTLAHAAIATTKVIQGPYCAFVPPFVYAILGTSPHASISSGAIAAILIADQLQYFHDEEERTELASLLALISGGMLVAMGLCRVAFAVRFLSQSLISGFVTGGSVLIIVGQMKNLLGLENLEHAIGFTSQIVVLWEALPDTNYVGLALGSCLLLVLQFMMWAKKYLVAELQRPGPKPKWMKPAKILTEMKELLLVAISITFAVLTAVDGEPLLPV</sequence>
<evidence type="ECO:0000256" key="5">
    <source>
        <dbReference type="SAM" id="Phobius"/>
    </source>
</evidence>
<dbReference type="EMBL" id="CAJNNW010025397">
    <property type="protein sequence ID" value="CAE8677104.1"/>
    <property type="molecule type" value="Genomic_DNA"/>
</dbReference>
<feature type="transmembrane region" description="Helical" evidence="5">
    <location>
        <begin position="173"/>
        <end position="192"/>
    </location>
</feature>
<keyword evidence="3 5" id="KW-1133">Transmembrane helix</keyword>
<protein>
    <recommendedName>
        <fullName evidence="6">SLC26A/SulP transporter domain-containing protein</fullName>
    </recommendedName>
</protein>
<dbReference type="Proteomes" id="UP000626109">
    <property type="component" value="Unassembled WGS sequence"/>
</dbReference>
<dbReference type="Pfam" id="PF00916">
    <property type="entry name" value="Sulfate_transp"/>
    <property type="match status" value="1"/>
</dbReference>
<evidence type="ECO:0000256" key="3">
    <source>
        <dbReference type="ARBA" id="ARBA00022989"/>
    </source>
</evidence>